<dbReference type="OrthoDB" id="3155113at2"/>
<evidence type="ECO:0008006" key="3">
    <source>
        <dbReference type="Google" id="ProtNLM"/>
    </source>
</evidence>
<dbReference type="Gene3D" id="3.90.75.20">
    <property type="match status" value="1"/>
</dbReference>
<dbReference type="RefSeq" id="WP_149484921.1">
    <property type="nucleotide sequence ID" value="NZ_CP036150.1"/>
</dbReference>
<accession>A0A5C1QHT4</accession>
<gene>
    <name evidence="1" type="ORF">EXM22_02080</name>
</gene>
<dbReference type="EMBL" id="CP036150">
    <property type="protein sequence ID" value="QEN06838.1"/>
    <property type="molecule type" value="Genomic_DNA"/>
</dbReference>
<evidence type="ECO:0000313" key="1">
    <source>
        <dbReference type="EMBL" id="QEN06838.1"/>
    </source>
</evidence>
<proteinExistence type="predicted"/>
<name>A0A5C1QHT4_9SPIO</name>
<sequence>MSEYSKKIFPQLRIAIKRDLNIDDIFKQSNFFQNAQKYEIEFGKVILDNAFPIHKYHIALYNIFPLKNKRFEFRLAIIYGNRELSKNYSSKYNEKKEYEIRTGCILHGKGRESNNNLEILYNDFEILEWNTNVSYQTLKDKVGWIAKPVSHSLTDEFFKEYKIDDSQKIFVSNHGKVQDENRKDIEPIYDKICKLLYVKNKIYIHQLVASLFSINRNKTLCTQVHHIDNNGYNNSVENLLYVSAEQHACIHTFMWDKYYLKDYILNFYRL</sequence>
<dbReference type="InterPro" id="IPR044925">
    <property type="entry name" value="His-Me_finger_sf"/>
</dbReference>
<evidence type="ECO:0000313" key="2">
    <source>
        <dbReference type="Proteomes" id="UP000324209"/>
    </source>
</evidence>
<organism evidence="1 2">
    <name type="scientific">Oceanispirochaeta crateris</name>
    <dbReference type="NCBI Taxonomy" id="2518645"/>
    <lineage>
        <taxon>Bacteria</taxon>
        <taxon>Pseudomonadati</taxon>
        <taxon>Spirochaetota</taxon>
        <taxon>Spirochaetia</taxon>
        <taxon>Spirochaetales</taxon>
        <taxon>Spirochaetaceae</taxon>
        <taxon>Oceanispirochaeta</taxon>
    </lineage>
</organism>
<dbReference type="Proteomes" id="UP000324209">
    <property type="component" value="Chromosome"/>
</dbReference>
<reference evidence="1 2" key="1">
    <citation type="submission" date="2019-02" db="EMBL/GenBank/DDBJ databases">
        <title>Complete Genome Sequence and Methylome Analysis of free living Spirochaetas.</title>
        <authorList>
            <person name="Fomenkov A."/>
            <person name="Dubinina G."/>
            <person name="Leshcheva N."/>
            <person name="Mikheeva N."/>
            <person name="Grabovich M."/>
            <person name="Vincze T."/>
            <person name="Roberts R.J."/>
        </authorList>
    </citation>
    <scope>NUCLEOTIDE SEQUENCE [LARGE SCALE GENOMIC DNA]</scope>
    <source>
        <strain evidence="1 2">K2</strain>
    </source>
</reference>
<dbReference type="SUPFAM" id="SSF54060">
    <property type="entry name" value="His-Me finger endonucleases"/>
    <property type="match status" value="1"/>
</dbReference>
<dbReference type="AlphaFoldDB" id="A0A5C1QHT4"/>
<dbReference type="KEGG" id="ock:EXM22_02080"/>
<keyword evidence="2" id="KW-1185">Reference proteome</keyword>
<protein>
    <recommendedName>
        <fullName evidence="3">HNH nuclease domain-containing protein</fullName>
    </recommendedName>
</protein>